<accession>A0ABW0JA04</accession>
<comment type="caution">
    <text evidence="1">The sequence shown here is derived from an EMBL/GenBank/DDBJ whole genome shotgun (WGS) entry which is preliminary data.</text>
</comment>
<organism evidence="1 2">
    <name type="scientific">Paraburkholderia denitrificans</name>
    <dbReference type="NCBI Taxonomy" id="694025"/>
    <lineage>
        <taxon>Bacteria</taxon>
        <taxon>Pseudomonadati</taxon>
        <taxon>Pseudomonadota</taxon>
        <taxon>Betaproteobacteria</taxon>
        <taxon>Burkholderiales</taxon>
        <taxon>Burkholderiaceae</taxon>
        <taxon>Paraburkholderia</taxon>
    </lineage>
</organism>
<gene>
    <name evidence="1" type="ORF">ACFPTO_13405</name>
</gene>
<reference evidence="2" key="1">
    <citation type="journal article" date="2019" name="Int. J. Syst. Evol. Microbiol.">
        <title>The Global Catalogue of Microorganisms (GCM) 10K type strain sequencing project: providing services to taxonomists for standard genome sequencing and annotation.</title>
        <authorList>
            <consortium name="The Broad Institute Genomics Platform"/>
            <consortium name="The Broad Institute Genome Sequencing Center for Infectious Disease"/>
            <person name="Wu L."/>
            <person name="Ma J."/>
        </authorList>
    </citation>
    <scope>NUCLEOTIDE SEQUENCE [LARGE SCALE GENOMIC DNA]</scope>
    <source>
        <strain evidence="2">CCUG 56042</strain>
    </source>
</reference>
<dbReference type="RefSeq" id="WP_377711826.1">
    <property type="nucleotide sequence ID" value="NZ_JBHSMP010000016.1"/>
</dbReference>
<evidence type="ECO:0000313" key="2">
    <source>
        <dbReference type="Proteomes" id="UP001596103"/>
    </source>
</evidence>
<evidence type="ECO:0008006" key="3">
    <source>
        <dbReference type="Google" id="ProtNLM"/>
    </source>
</evidence>
<proteinExistence type="predicted"/>
<protein>
    <recommendedName>
        <fullName evidence="3">UDP-glucose 4-epimerase</fullName>
    </recommendedName>
</protein>
<dbReference type="EMBL" id="JBHSMP010000016">
    <property type="protein sequence ID" value="MFC5429786.1"/>
    <property type="molecule type" value="Genomic_DNA"/>
</dbReference>
<keyword evidence="2" id="KW-1185">Reference proteome</keyword>
<name>A0ABW0JA04_9BURK</name>
<evidence type="ECO:0000313" key="1">
    <source>
        <dbReference type="EMBL" id="MFC5429786.1"/>
    </source>
</evidence>
<sequence>MTLNGNIDAGTWSVTAESVPSPEGGYGCLIHVEHTGPQAQFTHTFAHHSTFENETDAVLDGLREGMLWIELKSRHAFHV</sequence>
<dbReference type="Proteomes" id="UP001596103">
    <property type="component" value="Unassembled WGS sequence"/>
</dbReference>